<name>A0A1F5GV94_9BACT</name>
<dbReference type="PANTHER" id="PTHR33490">
    <property type="entry name" value="BLR5614 PROTEIN-RELATED"/>
    <property type="match status" value="1"/>
</dbReference>
<dbReference type="EMBL" id="MFBN01000010">
    <property type="protein sequence ID" value="OGD95749.1"/>
    <property type="molecule type" value="Genomic_DNA"/>
</dbReference>
<dbReference type="AlphaFoldDB" id="A0A1F5GV94"/>
<evidence type="ECO:0000313" key="3">
    <source>
        <dbReference type="EMBL" id="OGD95749.1"/>
    </source>
</evidence>
<evidence type="ECO:0000313" key="4">
    <source>
        <dbReference type="Proteomes" id="UP000178336"/>
    </source>
</evidence>
<dbReference type="STRING" id="1797724.A3A48_03210"/>
<dbReference type="InterPro" id="IPR038765">
    <property type="entry name" value="Papain-like_cys_pep_sf"/>
</dbReference>
<accession>A0A1F5GV94</accession>
<evidence type="ECO:0000259" key="2">
    <source>
        <dbReference type="SMART" id="SM00460"/>
    </source>
</evidence>
<dbReference type="SUPFAM" id="SSF54001">
    <property type="entry name" value="Cysteine proteinases"/>
    <property type="match status" value="1"/>
</dbReference>
<comment type="caution">
    <text evidence="3">The sequence shown here is derived from an EMBL/GenBank/DDBJ whole genome shotgun (WGS) entry which is preliminary data.</text>
</comment>
<dbReference type="PANTHER" id="PTHR33490:SF6">
    <property type="entry name" value="SLL1049 PROTEIN"/>
    <property type="match status" value="1"/>
</dbReference>
<proteinExistence type="predicted"/>
<organism evidence="3 4">
    <name type="scientific">Candidatus Curtissbacteria bacterium RIFCSPLOWO2_01_FULL_37_9</name>
    <dbReference type="NCBI Taxonomy" id="1797724"/>
    <lineage>
        <taxon>Bacteria</taxon>
        <taxon>Candidatus Curtissiibacteriota</taxon>
    </lineage>
</organism>
<protein>
    <recommendedName>
        <fullName evidence="2">Transglutaminase-like domain-containing protein</fullName>
    </recommendedName>
</protein>
<dbReference type="Proteomes" id="UP000178336">
    <property type="component" value="Unassembled WGS sequence"/>
</dbReference>
<keyword evidence="1" id="KW-1133">Transmembrane helix</keyword>
<dbReference type="Pfam" id="PF01841">
    <property type="entry name" value="Transglut_core"/>
    <property type="match status" value="1"/>
</dbReference>
<evidence type="ECO:0000256" key="1">
    <source>
        <dbReference type="SAM" id="Phobius"/>
    </source>
</evidence>
<reference evidence="3 4" key="1">
    <citation type="journal article" date="2016" name="Nat. Commun.">
        <title>Thousands of microbial genomes shed light on interconnected biogeochemical processes in an aquifer system.</title>
        <authorList>
            <person name="Anantharaman K."/>
            <person name="Brown C.T."/>
            <person name="Hug L.A."/>
            <person name="Sharon I."/>
            <person name="Castelle C.J."/>
            <person name="Probst A.J."/>
            <person name="Thomas B.C."/>
            <person name="Singh A."/>
            <person name="Wilkins M.J."/>
            <person name="Karaoz U."/>
            <person name="Brodie E.L."/>
            <person name="Williams K.H."/>
            <person name="Hubbard S.S."/>
            <person name="Banfield J.F."/>
        </authorList>
    </citation>
    <scope>NUCLEOTIDE SEQUENCE [LARGE SCALE GENOMIC DNA]</scope>
</reference>
<gene>
    <name evidence="3" type="ORF">A3A48_03210</name>
</gene>
<dbReference type="InterPro" id="IPR002931">
    <property type="entry name" value="Transglutaminase-like"/>
</dbReference>
<feature type="transmembrane region" description="Helical" evidence="1">
    <location>
        <begin position="587"/>
        <end position="615"/>
    </location>
</feature>
<dbReference type="Gene3D" id="3.10.620.30">
    <property type="match status" value="1"/>
</dbReference>
<sequence>MFYRILLRIFVLFSIIFVFLCFVKLSFADGEFKTKYKVDYQIDQSGTAKVAQQIMLKNNTPNYYADKFELKIGSVKITNIKAFDELGPLETEVKSENNVTTISVNFNQRVIGQGKILNWTLTYESVDLAVKSGQIWEITIPKVANNSDIEDYQVKIATPVSFGKISFSVPEPISSMREGLNNVFIFEKEQLFQSGISMSFGEKQVFQFTLNYYLENNNLTSRKAQITLPPDNNYQKIVIEKIEPKPFDISSDYDGNFIGYYKLAPKQQINIIASGFVEVFSKPFRNIDNNFSEEDKKRYIQPQKYWETDSAVIKDKASQLNSPKKIYDFVVNYLSYNEDKLEKEQIPRLGALSVFNTPKDAVCMEFTDLFIALSRAAGIPAREVIGYAYSQNSRLRPLSLSAQGDLLHSWPQYWDDKLGWVQIDPTWASTSGGLDYFNKLDFNHVTLAQRGQSSTFPLPAGSFKKVAESNKKDVLISFAENLPQATFIPELALEIPDKIYAGIPMTVNVKLNNTGTTSIIGAEVNLESQNLNFQSLDNTNIAILPPLAQRKFRFKAQSKNFLNVAKDTVILSFADTQVSKPVVIVPFYFILFSVNFLISLAITAVIIILGLIIFYKMRNKKNTFLKSER</sequence>
<dbReference type="SMART" id="SM00460">
    <property type="entry name" value="TGc"/>
    <property type="match status" value="1"/>
</dbReference>
<keyword evidence="1" id="KW-0812">Transmembrane</keyword>
<feature type="domain" description="Transglutaminase-like" evidence="2">
    <location>
        <begin position="355"/>
        <end position="427"/>
    </location>
</feature>
<keyword evidence="1" id="KW-0472">Membrane</keyword>